<evidence type="ECO:0000313" key="1">
    <source>
        <dbReference type="EMBL" id="MPM32724.1"/>
    </source>
</evidence>
<dbReference type="SUPFAM" id="SSF69279">
    <property type="entry name" value="Phage tail proteins"/>
    <property type="match status" value="1"/>
</dbReference>
<protein>
    <submittedName>
        <fullName evidence="1">Uncharacterized protein</fullName>
    </submittedName>
</protein>
<proteinExistence type="predicted"/>
<organism evidence="1">
    <name type="scientific">bioreactor metagenome</name>
    <dbReference type="NCBI Taxonomy" id="1076179"/>
    <lineage>
        <taxon>unclassified sequences</taxon>
        <taxon>metagenomes</taxon>
        <taxon>ecological metagenomes</taxon>
    </lineage>
</organism>
<name>A0A644Z3M6_9ZZZZ</name>
<accession>A0A644Z3M6</accession>
<reference evidence="1" key="1">
    <citation type="submission" date="2019-08" db="EMBL/GenBank/DDBJ databases">
        <authorList>
            <person name="Kucharzyk K."/>
            <person name="Murdoch R.W."/>
            <person name="Higgins S."/>
            <person name="Loffler F."/>
        </authorList>
    </citation>
    <scope>NUCLEOTIDE SEQUENCE</scope>
</reference>
<gene>
    <name evidence="1" type="ORF">SDC9_79289</name>
</gene>
<comment type="caution">
    <text evidence="1">The sequence shown here is derived from an EMBL/GenBank/DDBJ whole genome shotgun (WGS) entry which is preliminary data.</text>
</comment>
<dbReference type="EMBL" id="VSSQ01006449">
    <property type="protein sequence ID" value="MPM32724.1"/>
    <property type="molecule type" value="Genomic_DNA"/>
</dbReference>
<sequence>MTYDSLSNKYQGFSFPQAEIELNRTAFGVKNSHVVINEIHVENTCGFEASVGRFRIYNVYNAETGKFDYEALKKSLFLGAAMTIRLGYVDAMTTVFVGFVSSVDFCFEPDDMPYIEVVGMDVKGIMMASNYAKQLTAKSFGAAVREILNKTAYSNLKAGGGVTAVEVSDTPDSNAGENKAATIEMVSESDYEFVVKAAKKFNFEFFVDSGKVYFRKAKSDTASLMELGVGTGIVSFRIGYSLTGIVETVEARAMDPGTGKIITKKEKFSNNLSTSGKAKGLVGGSQKIYIDPSINSQQQADARVAYLMETMSYRLGTLDCECIGLPELAPGKFITVAGLGAPADNQFYLTTVTHSYRSETGYRTRILGKAAEVKT</sequence>
<dbReference type="AlphaFoldDB" id="A0A644Z3M6"/>